<dbReference type="PANTHER" id="PTHR13090:SF1">
    <property type="entry name" value="ARGININE-HYDROXYLASE NDUFAF5, MITOCHONDRIAL"/>
    <property type="match status" value="1"/>
</dbReference>
<dbReference type="GO" id="GO:0102130">
    <property type="term" value="F:malonyl-CoA methyltransferase activity"/>
    <property type="evidence" value="ECO:0007669"/>
    <property type="project" value="UniProtKB-EC"/>
</dbReference>
<proteinExistence type="predicted"/>
<evidence type="ECO:0000256" key="2">
    <source>
        <dbReference type="ARBA" id="ARBA00022679"/>
    </source>
</evidence>
<keyword evidence="2 3" id="KW-0808">Transferase</keyword>
<dbReference type="InterPro" id="IPR029063">
    <property type="entry name" value="SAM-dependent_MTases_sf"/>
</dbReference>
<sequence length="309" mass="33308">MTAISSTKTGIAVTAQPDLFDRSFFRTCRLRALMAAKPGADFLLKAVSEDLQDRLLLVNRRFPVAVDLGGHCAHVSEAIRQSGKADLVLRADLFAADPSLAAPDLVFDDALIPFGDQSVDLIVSALNLQFVNDLPGTLVQLRRALKPDGLFLATLPGAGTLSELRDSLTRAELEVKGGAAARVLPFADTRDLGSLLQRAGFALPVTDLDTLTVRYDTMFALLADLRAMGATSVLKDRSRKPLSRQVLLRAAELYAQNHADADGRIRATFSLVTLSGWAPHESQQKPLRPGSAKTRLADALGVQERKIGD</sequence>
<dbReference type="AlphaFoldDB" id="A0A0M6Y899"/>
<evidence type="ECO:0000256" key="1">
    <source>
        <dbReference type="ARBA" id="ARBA00022603"/>
    </source>
</evidence>
<reference evidence="4" key="1">
    <citation type="submission" date="2015-07" db="EMBL/GenBank/DDBJ databases">
        <authorList>
            <person name="Rodrigo-Torres Lidia"/>
            <person name="Arahal R.David."/>
        </authorList>
    </citation>
    <scope>NUCLEOTIDE SEQUENCE [LARGE SCALE GENOMIC DNA]</scope>
    <source>
        <strain evidence="4">CECT 4801</strain>
    </source>
</reference>
<dbReference type="STRING" id="187304.B0E33_14895"/>
<dbReference type="Pfam" id="PF13489">
    <property type="entry name" value="Methyltransf_23"/>
    <property type="match status" value="1"/>
</dbReference>
<dbReference type="Gene3D" id="3.40.50.150">
    <property type="entry name" value="Vaccinia Virus protein VP39"/>
    <property type="match status" value="1"/>
</dbReference>
<dbReference type="EMBL" id="CXST01000003">
    <property type="protein sequence ID" value="CTQ45944.1"/>
    <property type="molecule type" value="Genomic_DNA"/>
</dbReference>
<protein>
    <submittedName>
        <fullName evidence="3">Malonyl-CoA O-methyltransferase BioC</fullName>
        <ecNumber evidence="3">2.1.1.197</ecNumber>
    </submittedName>
</protein>
<evidence type="ECO:0000313" key="4">
    <source>
        <dbReference type="Proteomes" id="UP000048926"/>
    </source>
</evidence>
<accession>A0A0M6Y899</accession>
<dbReference type="SUPFAM" id="SSF53335">
    <property type="entry name" value="S-adenosyl-L-methionine-dependent methyltransferases"/>
    <property type="match status" value="1"/>
</dbReference>
<organism evidence="3 4">
    <name type="scientific">Roseibium aggregatum</name>
    <dbReference type="NCBI Taxonomy" id="187304"/>
    <lineage>
        <taxon>Bacteria</taxon>
        <taxon>Pseudomonadati</taxon>
        <taxon>Pseudomonadota</taxon>
        <taxon>Alphaproteobacteria</taxon>
        <taxon>Hyphomicrobiales</taxon>
        <taxon>Stappiaceae</taxon>
        <taxon>Roseibium</taxon>
    </lineage>
</organism>
<keyword evidence="4" id="KW-1185">Reference proteome</keyword>
<dbReference type="EC" id="2.1.1.197" evidence="3"/>
<dbReference type="InterPro" id="IPR050602">
    <property type="entry name" value="Malonyl-ACP_OMT"/>
</dbReference>
<name>A0A0M6Y899_9HYPH</name>
<gene>
    <name evidence="3" type="primary">bioC_2</name>
    <name evidence="3" type="ORF">LAL4801_04399</name>
</gene>
<dbReference type="GO" id="GO:0032259">
    <property type="term" value="P:methylation"/>
    <property type="evidence" value="ECO:0007669"/>
    <property type="project" value="UniProtKB-KW"/>
</dbReference>
<evidence type="ECO:0000313" key="3">
    <source>
        <dbReference type="EMBL" id="CTQ45944.1"/>
    </source>
</evidence>
<dbReference type="PANTHER" id="PTHR13090">
    <property type="entry name" value="ARGININE-HYDROXYLASE NDUFAF5, MITOCHONDRIAL"/>
    <property type="match status" value="1"/>
</dbReference>
<keyword evidence="1 3" id="KW-0489">Methyltransferase</keyword>
<dbReference type="Proteomes" id="UP000048926">
    <property type="component" value="Unassembled WGS sequence"/>
</dbReference>